<evidence type="ECO:0000313" key="2">
    <source>
        <dbReference type="Proteomes" id="UP001526426"/>
    </source>
</evidence>
<dbReference type="InterPro" id="IPR032568">
    <property type="entry name" value="DUF4926"/>
</dbReference>
<proteinExistence type="predicted"/>
<dbReference type="EMBL" id="JAIHOM010000005">
    <property type="protein sequence ID" value="MCW6034975.1"/>
    <property type="molecule type" value="Genomic_DNA"/>
</dbReference>
<name>A0ABT3L1S4_9CYAN</name>
<dbReference type="Proteomes" id="UP001526426">
    <property type="component" value="Unassembled WGS sequence"/>
</dbReference>
<sequence length="110" mass="12875">MKLQYPLFSQVALTEDLPQYHLKRGDIATIVEHYPMPDPQEDGYSLEGFDLPHITLEVAASQIMPMNDYLREEAILSKFRNLSQNRQTQLEEYLDFLLQKDQTTPINHTH</sequence>
<gene>
    <name evidence="1" type="ORF">K4A83_01630</name>
</gene>
<evidence type="ECO:0000313" key="1">
    <source>
        <dbReference type="EMBL" id="MCW6034975.1"/>
    </source>
</evidence>
<reference evidence="1 2" key="1">
    <citation type="submission" date="2021-08" db="EMBL/GenBank/DDBJ databases">
        <title>Draft genome sequence of Spirulina subsalsa with high tolerance to salinity and hype-accumulation of phycocyanin.</title>
        <authorList>
            <person name="Pei H."/>
            <person name="Jiang L."/>
        </authorList>
    </citation>
    <scope>NUCLEOTIDE SEQUENCE [LARGE SCALE GENOMIC DNA]</scope>
    <source>
        <strain evidence="1 2">FACHB-351</strain>
    </source>
</reference>
<comment type="caution">
    <text evidence="1">The sequence shown here is derived from an EMBL/GenBank/DDBJ whole genome shotgun (WGS) entry which is preliminary data.</text>
</comment>
<keyword evidence="2" id="KW-1185">Reference proteome</keyword>
<protein>
    <submittedName>
        <fullName evidence="1">DUF4926 domain-containing protein</fullName>
    </submittedName>
</protein>
<dbReference type="Pfam" id="PF16277">
    <property type="entry name" value="DUF4926"/>
    <property type="match status" value="1"/>
</dbReference>
<accession>A0ABT3L1S4</accession>
<dbReference type="RefSeq" id="WP_265262635.1">
    <property type="nucleotide sequence ID" value="NZ_JAIHOM010000005.1"/>
</dbReference>
<organism evidence="1 2">
    <name type="scientific">Spirulina subsalsa FACHB-351</name>
    <dbReference type="NCBI Taxonomy" id="234711"/>
    <lineage>
        <taxon>Bacteria</taxon>
        <taxon>Bacillati</taxon>
        <taxon>Cyanobacteriota</taxon>
        <taxon>Cyanophyceae</taxon>
        <taxon>Spirulinales</taxon>
        <taxon>Spirulinaceae</taxon>
        <taxon>Spirulina</taxon>
    </lineage>
</organism>